<dbReference type="Pfam" id="PF16087">
    <property type="entry name" value="DUF4817"/>
    <property type="match status" value="1"/>
</dbReference>
<dbReference type="AlphaFoldDB" id="A0A026WRT9"/>
<keyword evidence="3" id="KW-1185">Reference proteome</keyword>
<dbReference type="Proteomes" id="UP000053097">
    <property type="component" value="Unassembled WGS sequence"/>
</dbReference>
<name>A0A026WRT9_OOCBI</name>
<protein>
    <recommendedName>
        <fullName evidence="1">DUF4817 domain-containing protein</fullName>
    </recommendedName>
</protein>
<dbReference type="InterPro" id="IPR032135">
    <property type="entry name" value="DUF4817"/>
</dbReference>
<feature type="domain" description="DUF4817" evidence="1">
    <location>
        <begin position="8"/>
        <end position="39"/>
    </location>
</feature>
<accession>A0A026WRT9</accession>
<proteinExistence type="predicted"/>
<evidence type="ECO:0000259" key="1">
    <source>
        <dbReference type="Pfam" id="PF16087"/>
    </source>
</evidence>
<dbReference type="EMBL" id="KK107119">
    <property type="protein sequence ID" value="EZA58643.1"/>
    <property type="molecule type" value="Genomic_DNA"/>
</dbReference>
<evidence type="ECO:0000313" key="2">
    <source>
        <dbReference type="EMBL" id="EZA58643.1"/>
    </source>
</evidence>
<dbReference type="OMA" id="MYSNVEY"/>
<sequence>MPRTYSNVEYADMVFVYGFCDGNAREAVREYARRFPTRAVRTRCNACIAKKYKIY</sequence>
<gene>
    <name evidence="2" type="ORF">X777_14812</name>
</gene>
<evidence type="ECO:0000313" key="3">
    <source>
        <dbReference type="Proteomes" id="UP000053097"/>
    </source>
</evidence>
<reference evidence="2 3" key="1">
    <citation type="journal article" date="2014" name="Curr. Biol.">
        <title>The genome of the clonal raider ant Cerapachys biroi.</title>
        <authorList>
            <person name="Oxley P.R."/>
            <person name="Ji L."/>
            <person name="Fetter-Pruneda I."/>
            <person name="McKenzie S.K."/>
            <person name="Li C."/>
            <person name="Hu H."/>
            <person name="Zhang G."/>
            <person name="Kronauer D.J."/>
        </authorList>
    </citation>
    <scope>NUCLEOTIDE SEQUENCE [LARGE SCALE GENOMIC DNA]</scope>
</reference>
<organism evidence="2 3">
    <name type="scientific">Ooceraea biroi</name>
    <name type="common">Clonal raider ant</name>
    <name type="synonym">Cerapachys biroi</name>
    <dbReference type="NCBI Taxonomy" id="2015173"/>
    <lineage>
        <taxon>Eukaryota</taxon>
        <taxon>Metazoa</taxon>
        <taxon>Ecdysozoa</taxon>
        <taxon>Arthropoda</taxon>
        <taxon>Hexapoda</taxon>
        <taxon>Insecta</taxon>
        <taxon>Pterygota</taxon>
        <taxon>Neoptera</taxon>
        <taxon>Endopterygota</taxon>
        <taxon>Hymenoptera</taxon>
        <taxon>Apocrita</taxon>
        <taxon>Aculeata</taxon>
        <taxon>Formicoidea</taxon>
        <taxon>Formicidae</taxon>
        <taxon>Dorylinae</taxon>
        <taxon>Ooceraea</taxon>
    </lineage>
</organism>